<evidence type="ECO:0000313" key="1">
    <source>
        <dbReference type="EMBL" id="KAJ0038859.1"/>
    </source>
</evidence>
<reference evidence="2" key="1">
    <citation type="journal article" date="2023" name="G3 (Bethesda)">
        <title>Genome assembly and association tests identify interacting loci associated with vigor, precocity, and sex in interspecific pistachio rootstocks.</title>
        <authorList>
            <person name="Palmer W."/>
            <person name="Jacygrad E."/>
            <person name="Sagayaradj S."/>
            <person name="Cavanaugh K."/>
            <person name="Han R."/>
            <person name="Bertier L."/>
            <person name="Beede B."/>
            <person name="Kafkas S."/>
            <person name="Golino D."/>
            <person name="Preece J."/>
            <person name="Michelmore R."/>
        </authorList>
    </citation>
    <scope>NUCLEOTIDE SEQUENCE [LARGE SCALE GENOMIC DNA]</scope>
</reference>
<accession>A0ACC0YN51</accession>
<proteinExistence type="predicted"/>
<evidence type="ECO:0000313" key="2">
    <source>
        <dbReference type="Proteomes" id="UP001163603"/>
    </source>
</evidence>
<organism evidence="1 2">
    <name type="scientific">Pistacia integerrima</name>
    <dbReference type="NCBI Taxonomy" id="434235"/>
    <lineage>
        <taxon>Eukaryota</taxon>
        <taxon>Viridiplantae</taxon>
        <taxon>Streptophyta</taxon>
        <taxon>Embryophyta</taxon>
        <taxon>Tracheophyta</taxon>
        <taxon>Spermatophyta</taxon>
        <taxon>Magnoliopsida</taxon>
        <taxon>eudicotyledons</taxon>
        <taxon>Gunneridae</taxon>
        <taxon>Pentapetalae</taxon>
        <taxon>rosids</taxon>
        <taxon>malvids</taxon>
        <taxon>Sapindales</taxon>
        <taxon>Anacardiaceae</taxon>
        <taxon>Pistacia</taxon>
    </lineage>
</organism>
<comment type="caution">
    <text evidence="1">The sequence shown here is derived from an EMBL/GenBank/DDBJ whole genome shotgun (WGS) entry which is preliminary data.</text>
</comment>
<keyword evidence="2" id="KW-1185">Reference proteome</keyword>
<dbReference type="EMBL" id="CM047741">
    <property type="protein sequence ID" value="KAJ0038859.1"/>
    <property type="molecule type" value="Genomic_DNA"/>
</dbReference>
<sequence length="228" mass="26075">MVGCKLIIKKKKTGGGDWLSTLLHCEFFSSCIEHQQLRKNEKNVFCIDCNLDFCRHCESAHCLHRRLQICKYVYQDVVRLQDMQKHLDCSKIQTYKINGEKAVHLSPRPQLKDAKPSTKSKTGASCEACGRYIQDLPNRFCSIACKVYVVSVKPKDQSHKIITFPIQECNDLSWKNNYNSENSSSGKESSLSFTDPSDVSQAAWRNSTLKPRKQLHKRKGIPHRAPLC</sequence>
<gene>
    <name evidence="1" type="ORF">Pint_22463</name>
</gene>
<dbReference type="Proteomes" id="UP001163603">
    <property type="component" value="Chromosome 6"/>
</dbReference>
<protein>
    <submittedName>
        <fullName evidence="1">Uncharacterized protein</fullName>
    </submittedName>
</protein>
<name>A0ACC0YN51_9ROSI</name>